<name>A0A096GJW4_COMTE</name>
<gene>
    <name evidence="2" type="ORF">P353_25105</name>
</gene>
<evidence type="ECO:0000256" key="1">
    <source>
        <dbReference type="SAM" id="MobiDB-lite"/>
    </source>
</evidence>
<evidence type="ECO:0008006" key="4">
    <source>
        <dbReference type="Google" id="ProtNLM"/>
    </source>
</evidence>
<reference evidence="2 3" key="1">
    <citation type="submission" date="2013-09" db="EMBL/GenBank/DDBJ databases">
        <title>High correlation between genotypes and phenotypes of environmental bacteria Comamonas testosteroni strains.</title>
        <authorList>
            <person name="Liu L."/>
            <person name="Zhu W."/>
            <person name="Xia X."/>
            <person name="Xu B."/>
            <person name="Luo M."/>
            <person name="Wang G."/>
        </authorList>
    </citation>
    <scope>NUCLEOTIDE SEQUENCE [LARGE SCALE GENOMIC DNA]</scope>
    <source>
        <strain evidence="2 3">JL40</strain>
    </source>
</reference>
<sequence length="319" mass="35128">MSNALTAQQSTALRPAGQFDLSPQTFDQALEFSKYLADSDMVPKQYRGKPGDCLIAMQWGYEIGMKPLQALQSIAAVNGRPSIYGDAGKAMLLAAGCQIDEDDIEKVRETGRARCKITRPGRKPTERTFSIEDAKTARLWGKDGPWTNYPYRQMAWRAFWFAARDAAADLLRGMGGAEELQDIPTDTPAASQGERHMGQAEVVQPEWAAERWAAGLSKWVDGIAAGKPLADVLAWLNSKYKVTAEQEQQLRDEVAKRQQTADTSTTAPDPEKLAAEIKACTDLNKLYDLGNQIEVIADPSQQATLTDIFDTRAAELEQA</sequence>
<comment type="caution">
    <text evidence="2">The sequence shown here is derived from an EMBL/GenBank/DDBJ whole genome shotgun (WGS) entry which is preliminary data.</text>
</comment>
<dbReference type="EMBL" id="AWOR01000086">
    <property type="protein sequence ID" value="KGH25455.1"/>
    <property type="molecule type" value="Genomic_DNA"/>
</dbReference>
<proteinExistence type="predicted"/>
<feature type="compositionally biased region" description="Polar residues" evidence="1">
    <location>
        <begin position="257"/>
        <end position="267"/>
    </location>
</feature>
<protein>
    <recommendedName>
        <fullName evidence="4">RecT family protein</fullName>
    </recommendedName>
</protein>
<evidence type="ECO:0000313" key="2">
    <source>
        <dbReference type="EMBL" id="KGH25455.1"/>
    </source>
</evidence>
<evidence type="ECO:0000313" key="3">
    <source>
        <dbReference type="Proteomes" id="UP000029553"/>
    </source>
</evidence>
<organism evidence="2 3">
    <name type="scientific">Comamonas testosteroni</name>
    <name type="common">Pseudomonas testosteroni</name>
    <dbReference type="NCBI Taxonomy" id="285"/>
    <lineage>
        <taxon>Bacteria</taxon>
        <taxon>Pseudomonadati</taxon>
        <taxon>Pseudomonadota</taxon>
        <taxon>Betaproteobacteria</taxon>
        <taxon>Burkholderiales</taxon>
        <taxon>Comamonadaceae</taxon>
        <taxon>Comamonas</taxon>
    </lineage>
</organism>
<dbReference type="AlphaFoldDB" id="A0A096GJW4"/>
<accession>A0A096GJW4</accession>
<dbReference type="RefSeq" id="WP_034375376.1">
    <property type="nucleotide sequence ID" value="NZ_AWOR01000086.1"/>
</dbReference>
<dbReference type="Proteomes" id="UP000029553">
    <property type="component" value="Unassembled WGS sequence"/>
</dbReference>
<feature type="region of interest" description="Disordered" evidence="1">
    <location>
        <begin position="251"/>
        <end position="272"/>
    </location>
</feature>